<dbReference type="EMBL" id="JAPCXC010000039">
    <property type="protein sequence ID" value="KAJ1608877.1"/>
    <property type="molecule type" value="Genomic_DNA"/>
</dbReference>
<feature type="compositionally biased region" description="Low complexity" evidence="1">
    <location>
        <begin position="36"/>
        <end position="58"/>
    </location>
</feature>
<organism evidence="2">
    <name type="scientific">Cryptosporidium canis</name>
    <dbReference type="NCBI Taxonomy" id="195482"/>
    <lineage>
        <taxon>Eukaryota</taxon>
        <taxon>Sar</taxon>
        <taxon>Alveolata</taxon>
        <taxon>Apicomplexa</taxon>
        <taxon>Conoidasida</taxon>
        <taxon>Coccidia</taxon>
        <taxon>Eucoccidiorida</taxon>
        <taxon>Eimeriorina</taxon>
        <taxon>Cryptosporidiidae</taxon>
        <taxon>Cryptosporidium</taxon>
    </lineage>
</organism>
<dbReference type="AlphaFoldDB" id="A0A9D5DLV4"/>
<name>A0A9D5DLV4_9CRYT</name>
<accession>A0A9D5DLV4</accession>
<proteinExistence type="predicted"/>
<comment type="caution">
    <text evidence="2">The sequence shown here is derived from an EMBL/GenBank/DDBJ whole genome shotgun (WGS) entry which is preliminary data.</text>
</comment>
<evidence type="ECO:0000313" key="2">
    <source>
        <dbReference type="EMBL" id="KAJ1608877.1"/>
    </source>
</evidence>
<gene>
    <name evidence="2" type="ORF">OJ253_1740</name>
</gene>
<dbReference type="OrthoDB" id="341863at2759"/>
<dbReference type="Proteomes" id="UP001067231">
    <property type="component" value="Unassembled WGS sequence"/>
</dbReference>
<reference evidence="2" key="1">
    <citation type="submission" date="2022-10" db="EMBL/GenBank/DDBJ databases">
        <title>Adaptive evolution leads to modifications in subtelomeric GC content in a zoonotic Cryptosporidium species.</title>
        <authorList>
            <person name="Li J."/>
            <person name="Feng Y."/>
            <person name="Xiao L."/>
        </authorList>
    </citation>
    <scope>NUCLEOTIDE SEQUENCE</scope>
    <source>
        <strain evidence="2">33844</strain>
    </source>
</reference>
<protein>
    <submittedName>
        <fullName evidence="2">Uncharacterized protein</fullName>
    </submittedName>
</protein>
<evidence type="ECO:0000256" key="1">
    <source>
        <dbReference type="SAM" id="MobiDB-lite"/>
    </source>
</evidence>
<feature type="region of interest" description="Disordered" evidence="1">
    <location>
        <begin position="36"/>
        <end position="63"/>
    </location>
</feature>
<sequence length="325" mass="36026">MFFSQTTPSIVSTNNTGLGLFGSTGIGIGIGTQSLGSSTNNSQNGSSVSSSSNLSNTLFQPANSQPGISNSSSLFMGSNLNNTSSIGTLSNTMPGVSLFGPSQSQNQHVQGNLQAQYLPLNPTVGQLTNYIQGWKSEFDEIENQLRGNDKHIEYLTNNKLVEITRLCSTYKKGVERRNEEIENIKSLQSRAQDSIESIISEITTVQQLSHDIIHIYDRIKDVDQNNSSRQTHPLRFPLPIFEFFCENMANKCKNIEETIGNLDRVVSSLREELTNATTEDVLKYIAEIINNNYESFYDLVTQCSQLHDKVESVVNISKLHEASRN</sequence>